<proteinExistence type="predicted"/>
<evidence type="ECO:0000313" key="1">
    <source>
        <dbReference type="EMBL" id="QOX62285.1"/>
    </source>
</evidence>
<organism evidence="1 2">
    <name type="scientific">Anoxybacterium hadale</name>
    <dbReference type="NCBI Taxonomy" id="3408580"/>
    <lineage>
        <taxon>Bacteria</taxon>
        <taxon>Bacillati</taxon>
        <taxon>Bacillota</taxon>
        <taxon>Clostridia</taxon>
        <taxon>Peptostreptococcales</taxon>
        <taxon>Anaerovoracaceae</taxon>
        <taxon>Anoxybacterium</taxon>
    </lineage>
</organism>
<evidence type="ECO:0000313" key="2">
    <source>
        <dbReference type="Proteomes" id="UP000594014"/>
    </source>
</evidence>
<reference evidence="1" key="1">
    <citation type="submission" date="2019-08" db="EMBL/GenBank/DDBJ databases">
        <title>Genome sequence of Clostridiales bacterium MT110.</title>
        <authorList>
            <person name="Cao J."/>
        </authorList>
    </citation>
    <scope>NUCLEOTIDE SEQUENCE</scope>
    <source>
        <strain evidence="1">MT110</strain>
    </source>
</reference>
<dbReference type="Proteomes" id="UP000594014">
    <property type="component" value="Chromosome"/>
</dbReference>
<protein>
    <submittedName>
        <fullName evidence="1">Uncharacterized protein</fullName>
    </submittedName>
</protein>
<gene>
    <name evidence="1" type="ORF">FRZ06_02385</name>
</gene>
<keyword evidence="2" id="KW-1185">Reference proteome</keyword>
<name>A0ACD1A7A3_9FIRM</name>
<dbReference type="EMBL" id="CP042469">
    <property type="protein sequence ID" value="QOX62285.1"/>
    <property type="molecule type" value="Genomic_DNA"/>
</dbReference>
<accession>A0ACD1A7A3</accession>
<sequence length="163" mass="18103">MFDCNLIKSRIQKIQEDQLAVLTTASSPEALMPSASEIPTPPASGTPVPIYPNLPPATQPPAEGRPTIQVPVNPLLPPESRQILDYESLQYLNGFLRTQIGKYVEVEFLIGTTNRVMRSGRLIGLGINYILLLDIETQDIIACDFYNIKFVKFYYRSSASVTA</sequence>